<keyword evidence="2 6" id="KW-0645">Protease</keyword>
<dbReference type="Proteomes" id="UP000001075">
    <property type="component" value="Unassembled WGS sequence"/>
</dbReference>
<evidence type="ECO:0000313" key="10">
    <source>
        <dbReference type="Proteomes" id="UP000001075"/>
    </source>
</evidence>
<dbReference type="SMART" id="SM00020">
    <property type="entry name" value="Tryp_SPc"/>
    <property type="match status" value="3"/>
</dbReference>
<keyword evidence="5" id="KW-1015">Disulfide bond</keyword>
<evidence type="ECO:0000256" key="3">
    <source>
        <dbReference type="ARBA" id="ARBA00022801"/>
    </source>
</evidence>
<evidence type="ECO:0000259" key="8">
    <source>
        <dbReference type="PROSITE" id="PS50240"/>
    </source>
</evidence>
<dbReference type="InterPro" id="IPR001314">
    <property type="entry name" value="Peptidase_S1A"/>
</dbReference>
<dbReference type="FunFam" id="2.40.10.10:FF:000021">
    <property type="entry name" value="Kallikrein 1"/>
    <property type="match status" value="1"/>
</dbReference>
<dbReference type="AlphaFoldDB" id="G3I4R7"/>
<evidence type="ECO:0000256" key="1">
    <source>
        <dbReference type="ARBA" id="ARBA00009228"/>
    </source>
</evidence>
<dbReference type="CDD" id="cd00190">
    <property type="entry name" value="Tryp_SPc"/>
    <property type="match status" value="2"/>
</dbReference>
<dbReference type="GO" id="GO:0006508">
    <property type="term" value="P:proteolysis"/>
    <property type="evidence" value="ECO:0007669"/>
    <property type="project" value="UniProtKB-KW"/>
</dbReference>
<gene>
    <name evidence="9" type="ORF">I79_018450</name>
</gene>
<evidence type="ECO:0000256" key="6">
    <source>
        <dbReference type="RuleBase" id="RU363034"/>
    </source>
</evidence>
<evidence type="ECO:0000256" key="7">
    <source>
        <dbReference type="SAM" id="SignalP"/>
    </source>
</evidence>
<dbReference type="FunCoup" id="G3I4R7">
    <property type="interactions" value="16"/>
</dbReference>
<dbReference type="PANTHER" id="PTHR24271">
    <property type="entry name" value="KALLIKREIN-RELATED"/>
    <property type="match status" value="1"/>
</dbReference>
<dbReference type="PRINTS" id="PR00722">
    <property type="entry name" value="CHYMOTRYPSIN"/>
</dbReference>
<dbReference type="GO" id="GO:0030141">
    <property type="term" value="C:secretory granule"/>
    <property type="evidence" value="ECO:0007669"/>
    <property type="project" value="TreeGrafter"/>
</dbReference>
<evidence type="ECO:0000256" key="4">
    <source>
        <dbReference type="ARBA" id="ARBA00022825"/>
    </source>
</evidence>
<keyword evidence="7" id="KW-0732">Signal</keyword>
<keyword evidence="4 6" id="KW-0720">Serine protease</keyword>
<dbReference type="Pfam" id="PF00089">
    <property type="entry name" value="Trypsin"/>
    <property type="match status" value="2"/>
</dbReference>
<dbReference type="InterPro" id="IPR033116">
    <property type="entry name" value="TRYPSIN_SER"/>
</dbReference>
<dbReference type="InterPro" id="IPR001254">
    <property type="entry name" value="Trypsin_dom"/>
</dbReference>
<keyword evidence="3 6" id="KW-0378">Hydrolase</keyword>
<dbReference type="PANTHER" id="PTHR24271:SF45">
    <property type="entry name" value="KALLIKREIN-7"/>
    <property type="match status" value="1"/>
</dbReference>
<dbReference type="SUPFAM" id="SSF50494">
    <property type="entry name" value="Trypsin-like serine proteases"/>
    <property type="match status" value="3"/>
</dbReference>
<dbReference type="eggNOG" id="KOG3627">
    <property type="taxonomic scope" value="Eukaryota"/>
</dbReference>
<evidence type="ECO:0000256" key="2">
    <source>
        <dbReference type="ARBA" id="ARBA00022670"/>
    </source>
</evidence>
<dbReference type="GlyGen" id="G3I4R7">
    <property type="glycosylation" value="1 site"/>
</dbReference>
<proteinExistence type="inferred from homology"/>
<protein>
    <submittedName>
        <fullName evidence="9">Kallikrein-7</fullName>
    </submittedName>
</protein>
<dbReference type="GO" id="GO:0002803">
    <property type="term" value="P:positive regulation of antibacterial peptide production"/>
    <property type="evidence" value="ECO:0007669"/>
    <property type="project" value="TreeGrafter"/>
</dbReference>
<dbReference type="FunFam" id="2.40.10.10:FF:000010">
    <property type="entry name" value="Kallikrein related peptidase 11"/>
    <property type="match status" value="2"/>
</dbReference>
<feature type="chain" id="PRO_5003445160" evidence="7">
    <location>
        <begin position="25"/>
        <end position="588"/>
    </location>
</feature>
<evidence type="ECO:0000313" key="9">
    <source>
        <dbReference type="EMBL" id="EGW07318.1"/>
    </source>
</evidence>
<feature type="domain" description="Peptidase S1" evidence="8">
    <location>
        <begin position="34"/>
        <end position="585"/>
    </location>
</feature>
<dbReference type="InterPro" id="IPR018114">
    <property type="entry name" value="TRYPSIN_HIS"/>
</dbReference>
<evidence type="ECO:0000256" key="5">
    <source>
        <dbReference type="ARBA" id="ARBA00023157"/>
    </source>
</evidence>
<dbReference type="InParanoid" id="G3I4R7"/>
<feature type="signal peptide" evidence="7">
    <location>
        <begin position="1"/>
        <end position="24"/>
    </location>
</feature>
<dbReference type="PROSITE" id="PS00134">
    <property type="entry name" value="TRYPSIN_HIS"/>
    <property type="match status" value="1"/>
</dbReference>
<dbReference type="PROSITE" id="PS00135">
    <property type="entry name" value="TRYPSIN_SER"/>
    <property type="match status" value="2"/>
</dbReference>
<dbReference type="InterPro" id="IPR043504">
    <property type="entry name" value="Peptidase_S1_PA_chymotrypsin"/>
</dbReference>
<organism evidence="9 10">
    <name type="scientific">Cricetulus griseus</name>
    <name type="common">Chinese hamster</name>
    <name type="synonym">Cricetulus barabensis griseus</name>
    <dbReference type="NCBI Taxonomy" id="10029"/>
    <lineage>
        <taxon>Eukaryota</taxon>
        <taxon>Metazoa</taxon>
        <taxon>Chordata</taxon>
        <taxon>Craniata</taxon>
        <taxon>Vertebrata</taxon>
        <taxon>Euteleostomi</taxon>
        <taxon>Mammalia</taxon>
        <taxon>Eutheria</taxon>
        <taxon>Euarchontoglires</taxon>
        <taxon>Glires</taxon>
        <taxon>Rodentia</taxon>
        <taxon>Myomorpha</taxon>
        <taxon>Muroidea</taxon>
        <taxon>Cricetidae</taxon>
        <taxon>Cricetinae</taxon>
        <taxon>Cricetulus</taxon>
    </lineage>
</organism>
<accession>G3I4R7</accession>
<comment type="similarity">
    <text evidence="1">Belongs to the peptidase S1 family. Snake venom subfamily.</text>
</comment>
<dbReference type="InterPro" id="IPR009003">
    <property type="entry name" value="Peptidase_S1_PA"/>
</dbReference>
<name>G3I4R7_CRIGR</name>
<dbReference type="STRING" id="10029.G3I4R7"/>
<dbReference type="Gene3D" id="2.40.10.10">
    <property type="entry name" value="Trypsin-like serine proteases"/>
    <property type="match status" value="5"/>
</dbReference>
<sequence>MMGVWLPPLLTLLLSLALETAGQGDHGDRNGDRIIDGYPCEKGSHPWQVALLRGDQLHCGGVLISERWVLTAAHCKMREYTVHLGSDKIGDQSAQKIKATRSFRHPGYSTKTHANDIMLVKMDKPVKMSPKVQKVNFSSHCEPPGTSCTVSGWGTTTSPDVTFPSDLMCSDVKLISSKDCKKVYKDLLGKTMLCAGIPDSKTNTCNGDSGGPLVCNNTLQGLVSWGTYPCGQPNDPGVYTQVCKYSGNLEVHLGKHNLRQTESFQRRISVDRTIVHPRYNPDTHDNDIMMLHLRNPVKFSRKIMPLPLKKDCSKENPSCQILGWGKTENGDFPDTLQCADVQLVSRDECERAYPGKITRNMVCAGNKKEGNDSCQDSVLQPLPSPITPGLTSTFLVPISYPRALGVRVYRIRLGHHSMSPVYESGQQMFQGIKSIPHPGYSHPGHSNDLMLIKMNRKIRDSHSVKPIKIASDCPAQGTRCLVSGWGTTSSSHNNFPKVLQCLNITVLSEEKCKNSYPGQIDKSMFCAGDEEGRDSCQGDSGGPVICNGQLQGLVSWGDFPCAQRNRPGVYTKLCEFSKWIDDTIKSNS</sequence>
<reference evidence="10" key="1">
    <citation type="journal article" date="2011" name="Nat. Biotechnol.">
        <title>The genomic sequence of the Chinese hamster ovary (CHO)-K1 cell line.</title>
        <authorList>
            <person name="Xu X."/>
            <person name="Nagarajan H."/>
            <person name="Lewis N.E."/>
            <person name="Pan S."/>
            <person name="Cai Z."/>
            <person name="Liu X."/>
            <person name="Chen W."/>
            <person name="Xie M."/>
            <person name="Wang W."/>
            <person name="Hammond S."/>
            <person name="Andersen M.R."/>
            <person name="Neff N."/>
            <person name="Passarelli B."/>
            <person name="Koh W."/>
            <person name="Fan H.C."/>
            <person name="Wang J."/>
            <person name="Gui Y."/>
            <person name="Lee K.H."/>
            <person name="Betenbaugh M.J."/>
            <person name="Quake S.R."/>
            <person name="Famili I."/>
            <person name="Palsson B.O."/>
            <person name="Wang J."/>
        </authorList>
    </citation>
    <scope>NUCLEOTIDE SEQUENCE [LARGE SCALE GENOMIC DNA]</scope>
    <source>
        <strain evidence="10">CHO K1 cell line</strain>
    </source>
</reference>
<dbReference type="EMBL" id="JH001265">
    <property type="protein sequence ID" value="EGW07318.1"/>
    <property type="molecule type" value="Genomic_DNA"/>
</dbReference>
<dbReference type="PROSITE" id="PS50240">
    <property type="entry name" value="TRYPSIN_DOM"/>
    <property type="match status" value="1"/>
</dbReference>
<dbReference type="GO" id="GO:0004252">
    <property type="term" value="F:serine-type endopeptidase activity"/>
    <property type="evidence" value="ECO:0007669"/>
    <property type="project" value="InterPro"/>
</dbReference>
<dbReference type="PaxDb" id="10029-XP_007623437.1"/>